<feature type="domain" description="Cns1/TTC4 wheel" evidence="1">
    <location>
        <begin position="30"/>
        <end position="59"/>
    </location>
</feature>
<accession>A0A9D3YGF8</accession>
<evidence type="ECO:0000259" key="1">
    <source>
        <dbReference type="Pfam" id="PF18972"/>
    </source>
</evidence>
<sequence length="60" mass="7063">MKTDENGKLHPGLLSSIETHNPREVKVTMDTNGILYWPVMFLYPEHTETDFIQTFCENHR</sequence>
<dbReference type="GO" id="GO:0051879">
    <property type="term" value="F:Hsp90 protein binding"/>
    <property type="evidence" value="ECO:0007669"/>
    <property type="project" value="InterPro"/>
</dbReference>
<name>A0A9D3YGF8_DREPO</name>
<organism evidence="2 3">
    <name type="scientific">Dreissena polymorpha</name>
    <name type="common">Zebra mussel</name>
    <name type="synonym">Mytilus polymorpha</name>
    <dbReference type="NCBI Taxonomy" id="45954"/>
    <lineage>
        <taxon>Eukaryota</taxon>
        <taxon>Metazoa</taxon>
        <taxon>Spiralia</taxon>
        <taxon>Lophotrochozoa</taxon>
        <taxon>Mollusca</taxon>
        <taxon>Bivalvia</taxon>
        <taxon>Autobranchia</taxon>
        <taxon>Heteroconchia</taxon>
        <taxon>Euheterodonta</taxon>
        <taxon>Imparidentia</taxon>
        <taxon>Neoheterodontei</taxon>
        <taxon>Myida</taxon>
        <taxon>Dreissenoidea</taxon>
        <taxon>Dreissenidae</taxon>
        <taxon>Dreissena</taxon>
    </lineage>
</organism>
<evidence type="ECO:0000313" key="3">
    <source>
        <dbReference type="Proteomes" id="UP000828390"/>
    </source>
</evidence>
<dbReference type="InterPro" id="IPR044059">
    <property type="entry name" value="Csn1/TTC4_wheel"/>
</dbReference>
<dbReference type="EMBL" id="JAIWYP010000016">
    <property type="protein sequence ID" value="KAH3697699.1"/>
    <property type="molecule type" value="Genomic_DNA"/>
</dbReference>
<dbReference type="Proteomes" id="UP000828390">
    <property type="component" value="Unassembled WGS sequence"/>
</dbReference>
<reference evidence="2" key="1">
    <citation type="journal article" date="2019" name="bioRxiv">
        <title>The Genome of the Zebra Mussel, Dreissena polymorpha: A Resource for Invasive Species Research.</title>
        <authorList>
            <person name="McCartney M.A."/>
            <person name="Auch B."/>
            <person name="Kono T."/>
            <person name="Mallez S."/>
            <person name="Zhang Y."/>
            <person name="Obille A."/>
            <person name="Becker A."/>
            <person name="Abrahante J.E."/>
            <person name="Garbe J."/>
            <person name="Badalamenti J.P."/>
            <person name="Herman A."/>
            <person name="Mangelson H."/>
            <person name="Liachko I."/>
            <person name="Sullivan S."/>
            <person name="Sone E.D."/>
            <person name="Koren S."/>
            <person name="Silverstein K.A.T."/>
            <person name="Beckman K.B."/>
            <person name="Gohl D.M."/>
        </authorList>
    </citation>
    <scope>NUCLEOTIDE SEQUENCE</scope>
    <source>
        <strain evidence="2">Duluth1</strain>
        <tissue evidence="2">Whole animal</tissue>
    </source>
</reference>
<comment type="caution">
    <text evidence="2">The sequence shown here is derived from an EMBL/GenBank/DDBJ whole genome shotgun (WGS) entry which is preliminary data.</text>
</comment>
<evidence type="ECO:0000313" key="2">
    <source>
        <dbReference type="EMBL" id="KAH3697699.1"/>
    </source>
</evidence>
<proteinExistence type="predicted"/>
<dbReference type="Pfam" id="PF18972">
    <property type="entry name" value="Wheel"/>
    <property type="match status" value="1"/>
</dbReference>
<protein>
    <recommendedName>
        <fullName evidence="1">Cns1/TTC4 wheel domain-containing protein</fullName>
    </recommendedName>
</protein>
<gene>
    <name evidence="2" type="ORF">DPMN_085205</name>
</gene>
<dbReference type="AlphaFoldDB" id="A0A9D3YGF8"/>
<reference evidence="2" key="2">
    <citation type="submission" date="2020-11" db="EMBL/GenBank/DDBJ databases">
        <authorList>
            <person name="McCartney M.A."/>
            <person name="Auch B."/>
            <person name="Kono T."/>
            <person name="Mallez S."/>
            <person name="Becker A."/>
            <person name="Gohl D.M."/>
            <person name="Silverstein K.A.T."/>
            <person name="Koren S."/>
            <person name="Bechman K.B."/>
            <person name="Herman A."/>
            <person name="Abrahante J.E."/>
            <person name="Garbe J."/>
        </authorList>
    </citation>
    <scope>NUCLEOTIDE SEQUENCE</scope>
    <source>
        <strain evidence="2">Duluth1</strain>
        <tissue evidence="2">Whole animal</tissue>
    </source>
</reference>
<keyword evidence="3" id="KW-1185">Reference proteome</keyword>